<dbReference type="HOGENOM" id="CLU_1445288_0_0_9"/>
<reference evidence="7 8" key="1">
    <citation type="submission" date="2009-02" db="EMBL/GenBank/DDBJ databases">
        <title>Draft genome sequence of Clostridium asparagiforme (DSM 15981).</title>
        <authorList>
            <person name="Sudarsanam P."/>
            <person name="Ley R."/>
            <person name="Guruge J."/>
            <person name="Turnbaugh P.J."/>
            <person name="Mahowald M."/>
            <person name="Liep D."/>
            <person name="Gordon J."/>
        </authorList>
    </citation>
    <scope>NUCLEOTIDE SEQUENCE [LARGE SCALE GENOMIC DNA]</scope>
    <source>
        <strain evidence="7 8">DSM 15981</strain>
    </source>
</reference>
<feature type="transmembrane region" description="Helical" evidence="5">
    <location>
        <begin position="50"/>
        <end position="69"/>
    </location>
</feature>
<dbReference type="InterPro" id="IPR049453">
    <property type="entry name" value="Memb_transporter_dom"/>
</dbReference>
<dbReference type="GO" id="GO:0016020">
    <property type="term" value="C:membrane"/>
    <property type="evidence" value="ECO:0007669"/>
    <property type="project" value="UniProtKB-SubCell"/>
</dbReference>
<protein>
    <recommendedName>
        <fullName evidence="6">Integral membrane bound transporter domain-containing protein</fullName>
    </recommendedName>
</protein>
<evidence type="ECO:0000313" key="8">
    <source>
        <dbReference type="Proteomes" id="UP000004756"/>
    </source>
</evidence>
<gene>
    <name evidence="7" type="ORF">CLOSTASPAR_03165</name>
</gene>
<feature type="domain" description="Integral membrane bound transporter" evidence="6">
    <location>
        <begin position="14"/>
        <end position="135"/>
    </location>
</feature>
<keyword evidence="2 5" id="KW-0812">Transmembrane</keyword>
<feature type="transmembrane region" description="Helical" evidence="5">
    <location>
        <begin position="122"/>
        <end position="140"/>
    </location>
</feature>
<keyword evidence="4 5" id="KW-0472">Membrane</keyword>
<evidence type="ECO:0000256" key="1">
    <source>
        <dbReference type="ARBA" id="ARBA00004141"/>
    </source>
</evidence>
<dbReference type="Proteomes" id="UP000004756">
    <property type="component" value="Unassembled WGS sequence"/>
</dbReference>
<proteinExistence type="predicted"/>
<keyword evidence="3 5" id="KW-1133">Transmembrane helix</keyword>
<evidence type="ECO:0000256" key="3">
    <source>
        <dbReference type="ARBA" id="ARBA00022989"/>
    </source>
</evidence>
<comment type="subcellular location">
    <subcellularLocation>
        <location evidence="1">Membrane</location>
        <topology evidence="1">Multi-pass membrane protein</topology>
    </subcellularLocation>
</comment>
<dbReference type="EMBL" id="ACCJ01000229">
    <property type="protein sequence ID" value="EEG54762.1"/>
    <property type="molecule type" value="Genomic_DNA"/>
</dbReference>
<dbReference type="AlphaFoldDB" id="C0D1M7"/>
<name>C0D1M7_9FIRM</name>
<evidence type="ECO:0000313" key="7">
    <source>
        <dbReference type="EMBL" id="EEG54762.1"/>
    </source>
</evidence>
<evidence type="ECO:0000259" key="6">
    <source>
        <dbReference type="Pfam" id="PF13515"/>
    </source>
</evidence>
<accession>C0D1M7</accession>
<keyword evidence="8" id="KW-1185">Reference proteome</keyword>
<organism evidence="7 8">
    <name type="scientific">[Clostridium] asparagiforme DSM 15981</name>
    <dbReference type="NCBI Taxonomy" id="518636"/>
    <lineage>
        <taxon>Bacteria</taxon>
        <taxon>Bacillati</taxon>
        <taxon>Bacillota</taxon>
        <taxon>Clostridia</taxon>
        <taxon>Lachnospirales</taxon>
        <taxon>Lachnospiraceae</taxon>
        <taxon>Enterocloster</taxon>
    </lineage>
</organism>
<dbReference type="Pfam" id="PF13515">
    <property type="entry name" value="FUSC_2"/>
    <property type="match status" value="1"/>
</dbReference>
<feature type="transmembrane region" description="Helical" evidence="5">
    <location>
        <begin position="161"/>
        <end position="180"/>
    </location>
</feature>
<evidence type="ECO:0000256" key="4">
    <source>
        <dbReference type="ARBA" id="ARBA00023136"/>
    </source>
</evidence>
<evidence type="ECO:0000256" key="5">
    <source>
        <dbReference type="SAM" id="Phobius"/>
    </source>
</evidence>
<feature type="transmembrane region" description="Helical" evidence="5">
    <location>
        <begin position="76"/>
        <end position="94"/>
    </location>
</feature>
<sequence length="187" mass="21056">MRFSLRLSSVLTLGFLFSRLSGCNHAYWFVLNAFLLLQPMYEDSAFRLKNRFIGTVAGCTLLYFALPLFPGVQGHFALASVIVAFMYCTLPGTWQQAVFSTAFSITLASLAMQETMAMELRLVYVGLATVFVLAVNRFFFPTSMRGQFQDNIRALFHMQHSYLRIFVASLHVPLTTGRFGTAWSVSS</sequence>
<evidence type="ECO:0000256" key="2">
    <source>
        <dbReference type="ARBA" id="ARBA00022692"/>
    </source>
</evidence>
<dbReference type="RefSeq" id="WP_007712310.1">
    <property type="nucleotide sequence ID" value="NZ_GG657592.1"/>
</dbReference>
<comment type="caution">
    <text evidence="7">The sequence shown here is derived from an EMBL/GenBank/DDBJ whole genome shotgun (WGS) entry which is preliminary data.</text>
</comment>